<dbReference type="CDD" id="cd02511">
    <property type="entry name" value="Beta4Glucosyltransferase"/>
    <property type="match status" value="1"/>
</dbReference>
<dbReference type="Gene3D" id="3.90.550.10">
    <property type="entry name" value="Spore Coat Polysaccharide Biosynthesis Protein SpsA, Chain A"/>
    <property type="match status" value="1"/>
</dbReference>
<dbReference type="CAZy" id="GT2">
    <property type="family name" value="Glycosyltransferase Family 2"/>
</dbReference>
<organism evidence="3 4">
    <name type="scientific">Paludibacter propionicigenes (strain DSM 17365 / JCM 13257 / WB4)</name>
    <dbReference type="NCBI Taxonomy" id="694427"/>
    <lineage>
        <taxon>Bacteria</taxon>
        <taxon>Pseudomonadati</taxon>
        <taxon>Bacteroidota</taxon>
        <taxon>Bacteroidia</taxon>
        <taxon>Bacteroidales</taxon>
        <taxon>Paludibacteraceae</taxon>
        <taxon>Paludibacter</taxon>
    </lineage>
</organism>
<dbReference type="eggNOG" id="COG0463">
    <property type="taxonomic scope" value="Bacteria"/>
</dbReference>
<dbReference type="RefSeq" id="WP_013445455.1">
    <property type="nucleotide sequence ID" value="NC_014734.1"/>
</dbReference>
<dbReference type="OrthoDB" id="199095at2"/>
<dbReference type="HOGENOM" id="CLU_065962_1_0_10"/>
<dbReference type="Proteomes" id="UP000008718">
    <property type="component" value="Chromosome"/>
</dbReference>
<gene>
    <name evidence="3" type="ordered locus">Palpr_1947</name>
</gene>
<dbReference type="EMBL" id="CP002345">
    <property type="protein sequence ID" value="ADQ80086.1"/>
    <property type="molecule type" value="Genomic_DNA"/>
</dbReference>
<dbReference type="PANTHER" id="PTHR43630:SF2">
    <property type="entry name" value="GLYCOSYLTRANSFERASE"/>
    <property type="match status" value="1"/>
</dbReference>
<feature type="domain" description="Glycosyltransferase 2-like" evidence="2">
    <location>
        <begin position="4"/>
        <end position="98"/>
    </location>
</feature>
<sequence length="250" mass="29183">MPLSVIIITYNEERNIGRCLESLTGIADDILVVDSFSTDKTEEICQQYSARFIQRRFDGYSNQKRFATEHAKFDYVLSLDADEALSPELKTSILNEKNKWSKPCYSFNIRNHYCGKAIRHCGWYPDKHVRLFNRSVTNWTQKEVHESIAVNDNKAVMHLKGDLLHFTCSSITEHQEKEKKYARMNADILAKKGKNILWITPYIKGAFRFFKTYVIKLGILDGYYGFIISKTLAKSSFYKYSWARNAIRKK</sequence>
<dbReference type="AlphaFoldDB" id="E4T5U2"/>
<dbReference type="InterPro" id="IPR029044">
    <property type="entry name" value="Nucleotide-diphossugar_trans"/>
</dbReference>
<keyword evidence="3" id="KW-0808">Transferase</keyword>
<dbReference type="PANTHER" id="PTHR43630">
    <property type="entry name" value="POLY-BETA-1,6-N-ACETYL-D-GLUCOSAMINE SYNTHASE"/>
    <property type="match status" value="1"/>
</dbReference>
<evidence type="ECO:0000259" key="2">
    <source>
        <dbReference type="Pfam" id="PF00535"/>
    </source>
</evidence>
<comment type="similarity">
    <text evidence="1">Belongs to the glycosyltransferase 2 family. WaaE/KdtX subfamily.</text>
</comment>
<evidence type="ECO:0000256" key="1">
    <source>
        <dbReference type="ARBA" id="ARBA00038494"/>
    </source>
</evidence>
<evidence type="ECO:0000313" key="3">
    <source>
        <dbReference type="EMBL" id="ADQ80086.1"/>
    </source>
</evidence>
<reference evidence="3 4" key="2">
    <citation type="journal article" date="2011" name="Stand. Genomic Sci.">
        <title>Complete genome sequence of Paludibacter propionicigenes type strain (WB4).</title>
        <authorList>
            <person name="Gronow S."/>
            <person name="Munk C."/>
            <person name="Lapidus A."/>
            <person name="Nolan M."/>
            <person name="Lucas S."/>
            <person name="Hammon N."/>
            <person name="Deshpande S."/>
            <person name="Cheng J.F."/>
            <person name="Tapia R."/>
            <person name="Han C."/>
            <person name="Goodwin L."/>
            <person name="Pitluck S."/>
            <person name="Liolios K."/>
            <person name="Ivanova N."/>
            <person name="Mavromatis K."/>
            <person name="Mikhailova N."/>
            <person name="Pati A."/>
            <person name="Chen A."/>
            <person name="Palaniappan K."/>
            <person name="Land M."/>
            <person name="Hauser L."/>
            <person name="Chang Y.J."/>
            <person name="Jeffries C.D."/>
            <person name="Brambilla E."/>
            <person name="Rohde M."/>
            <person name="Goker M."/>
            <person name="Detter J.C."/>
            <person name="Woyke T."/>
            <person name="Bristow J."/>
            <person name="Eisen J.A."/>
            <person name="Markowitz V."/>
            <person name="Hugenholtz P."/>
            <person name="Kyrpides N.C."/>
            <person name="Klenk H.P."/>
        </authorList>
    </citation>
    <scope>NUCLEOTIDE SEQUENCE [LARGE SCALE GENOMIC DNA]</scope>
    <source>
        <strain evidence="4">DSM 17365 / JCM 13257 / WB4</strain>
    </source>
</reference>
<dbReference type="KEGG" id="ppn:Palpr_1947"/>
<protein>
    <submittedName>
        <fullName evidence="3">Glycosyl transferase family 2</fullName>
    </submittedName>
</protein>
<dbReference type="Pfam" id="PF00535">
    <property type="entry name" value="Glycos_transf_2"/>
    <property type="match status" value="1"/>
</dbReference>
<dbReference type="InterPro" id="IPR001173">
    <property type="entry name" value="Glyco_trans_2-like"/>
</dbReference>
<proteinExistence type="inferred from homology"/>
<keyword evidence="4" id="KW-1185">Reference proteome</keyword>
<reference key="1">
    <citation type="submission" date="2010-11" db="EMBL/GenBank/DDBJ databases">
        <title>The complete genome of Paludibacter propionicigenes DSM 17365.</title>
        <authorList>
            <consortium name="US DOE Joint Genome Institute (JGI-PGF)"/>
            <person name="Lucas S."/>
            <person name="Copeland A."/>
            <person name="Lapidus A."/>
            <person name="Bruce D."/>
            <person name="Goodwin L."/>
            <person name="Pitluck S."/>
            <person name="Kyrpides N."/>
            <person name="Mavromatis K."/>
            <person name="Ivanova N."/>
            <person name="Munk A.C."/>
            <person name="Brettin T."/>
            <person name="Detter J.C."/>
            <person name="Han C."/>
            <person name="Tapia R."/>
            <person name="Land M."/>
            <person name="Hauser L."/>
            <person name="Markowitz V."/>
            <person name="Cheng J.-F."/>
            <person name="Hugenholtz P."/>
            <person name="Woyke T."/>
            <person name="Wu D."/>
            <person name="Gronow S."/>
            <person name="Wellnitz S."/>
            <person name="Brambilla E."/>
            <person name="Klenk H.-P."/>
            <person name="Eisen J.A."/>
        </authorList>
    </citation>
    <scope>NUCLEOTIDE SEQUENCE</scope>
    <source>
        <strain>WB4</strain>
    </source>
</reference>
<accession>E4T5U2</accession>
<dbReference type="SUPFAM" id="SSF53448">
    <property type="entry name" value="Nucleotide-diphospho-sugar transferases"/>
    <property type="match status" value="1"/>
</dbReference>
<dbReference type="GO" id="GO:0016740">
    <property type="term" value="F:transferase activity"/>
    <property type="evidence" value="ECO:0007669"/>
    <property type="project" value="UniProtKB-KW"/>
</dbReference>
<dbReference type="STRING" id="694427.Palpr_1947"/>
<evidence type="ECO:0000313" key="4">
    <source>
        <dbReference type="Proteomes" id="UP000008718"/>
    </source>
</evidence>
<name>E4T5U2_PALPW</name>